<feature type="region of interest" description="Disordered" evidence="1">
    <location>
        <begin position="39"/>
        <end position="70"/>
    </location>
</feature>
<gene>
    <name evidence="2" type="ORF">BJY14_005429</name>
</gene>
<protein>
    <submittedName>
        <fullName evidence="2">Uncharacterized protein</fullName>
    </submittedName>
</protein>
<evidence type="ECO:0000256" key="1">
    <source>
        <dbReference type="SAM" id="MobiDB-lite"/>
    </source>
</evidence>
<name>A0A7Y9JI48_9ACTN</name>
<organism evidence="2 3">
    <name type="scientific">Actinomadura luteofluorescens</name>
    <dbReference type="NCBI Taxonomy" id="46163"/>
    <lineage>
        <taxon>Bacteria</taxon>
        <taxon>Bacillati</taxon>
        <taxon>Actinomycetota</taxon>
        <taxon>Actinomycetes</taxon>
        <taxon>Streptosporangiales</taxon>
        <taxon>Thermomonosporaceae</taxon>
        <taxon>Actinomadura</taxon>
    </lineage>
</organism>
<proteinExistence type="predicted"/>
<keyword evidence="3" id="KW-1185">Reference proteome</keyword>
<dbReference type="Proteomes" id="UP000529783">
    <property type="component" value="Unassembled WGS sequence"/>
</dbReference>
<dbReference type="EMBL" id="JACCBA010000001">
    <property type="protein sequence ID" value="NYD49446.1"/>
    <property type="molecule type" value="Genomic_DNA"/>
</dbReference>
<evidence type="ECO:0000313" key="3">
    <source>
        <dbReference type="Proteomes" id="UP000529783"/>
    </source>
</evidence>
<sequence>MLYVLGLIIALAVLGPLFGADSRDGLDWTPNHFWLRRRTAKAPVRRTGSPERANGGRASAGASRTIPAAG</sequence>
<reference evidence="2 3" key="1">
    <citation type="submission" date="2020-07" db="EMBL/GenBank/DDBJ databases">
        <title>Sequencing the genomes of 1000 actinobacteria strains.</title>
        <authorList>
            <person name="Klenk H.-P."/>
        </authorList>
    </citation>
    <scope>NUCLEOTIDE SEQUENCE [LARGE SCALE GENOMIC DNA]</scope>
    <source>
        <strain evidence="2 3">DSM 40398</strain>
    </source>
</reference>
<accession>A0A7Y9JI48</accession>
<evidence type="ECO:0000313" key="2">
    <source>
        <dbReference type="EMBL" id="NYD49446.1"/>
    </source>
</evidence>
<comment type="caution">
    <text evidence="2">The sequence shown here is derived from an EMBL/GenBank/DDBJ whole genome shotgun (WGS) entry which is preliminary data.</text>
</comment>
<dbReference type="AlphaFoldDB" id="A0A7Y9JI48"/>
<feature type="compositionally biased region" description="Low complexity" evidence="1">
    <location>
        <begin position="52"/>
        <end position="64"/>
    </location>
</feature>